<accession>A0AA36BPF1</accession>
<name>A0AA36BPF1_OCTVU</name>
<reference evidence="1" key="1">
    <citation type="submission" date="2023-08" db="EMBL/GenBank/DDBJ databases">
        <authorList>
            <person name="Alioto T."/>
            <person name="Alioto T."/>
            <person name="Gomez Garrido J."/>
        </authorList>
    </citation>
    <scope>NUCLEOTIDE SEQUENCE</scope>
</reference>
<gene>
    <name evidence="1" type="ORF">OCTVUL_1B022121</name>
</gene>
<evidence type="ECO:0000313" key="1">
    <source>
        <dbReference type="EMBL" id="CAI9738166.1"/>
    </source>
</evidence>
<evidence type="ECO:0000313" key="2">
    <source>
        <dbReference type="Proteomes" id="UP001162480"/>
    </source>
</evidence>
<dbReference type="EMBL" id="OX597834">
    <property type="protein sequence ID" value="CAI9738166.1"/>
    <property type="molecule type" value="Genomic_DNA"/>
</dbReference>
<keyword evidence="2" id="KW-1185">Reference proteome</keyword>
<proteinExistence type="predicted"/>
<dbReference type="AlphaFoldDB" id="A0AA36BPF1"/>
<sequence>MVILQRLKVMNLAWNTMKVNDIRCEEESSKLNRFSQRRLSFHLETIRISFGLFLLNKSYDLTYSCTDLVKNQNKLFPYFINISYDLLRKGQAYYLIYKKV</sequence>
<organism evidence="1 2">
    <name type="scientific">Octopus vulgaris</name>
    <name type="common">Common octopus</name>
    <dbReference type="NCBI Taxonomy" id="6645"/>
    <lineage>
        <taxon>Eukaryota</taxon>
        <taxon>Metazoa</taxon>
        <taxon>Spiralia</taxon>
        <taxon>Lophotrochozoa</taxon>
        <taxon>Mollusca</taxon>
        <taxon>Cephalopoda</taxon>
        <taxon>Coleoidea</taxon>
        <taxon>Octopodiformes</taxon>
        <taxon>Octopoda</taxon>
        <taxon>Incirrata</taxon>
        <taxon>Octopodidae</taxon>
        <taxon>Octopus</taxon>
    </lineage>
</organism>
<dbReference type="Proteomes" id="UP001162480">
    <property type="component" value="Chromosome 21"/>
</dbReference>
<protein>
    <submittedName>
        <fullName evidence="1">Uncharacterized protein</fullName>
    </submittedName>
</protein>